<evidence type="ECO:0000256" key="1">
    <source>
        <dbReference type="ARBA" id="ARBA00004651"/>
    </source>
</evidence>
<feature type="transmembrane region" description="Helical" evidence="7">
    <location>
        <begin position="332"/>
        <end position="354"/>
    </location>
</feature>
<feature type="domain" description="Major facilitator superfamily (MFS) profile" evidence="8">
    <location>
        <begin position="5"/>
        <end position="386"/>
    </location>
</feature>
<name>A0AAU7PKX2_9FIRM</name>
<feature type="transmembrane region" description="Helical" evidence="7">
    <location>
        <begin position="246"/>
        <end position="268"/>
    </location>
</feature>
<evidence type="ECO:0000256" key="6">
    <source>
        <dbReference type="ARBA" id="ARBA00023136"/>
    </source>
</evidence>
<evidence type="ECO:0000256" key="3">
    <source>
        <dbReference type="ARBA" id="ARBA00022448"/>
    </source>
</evidence>
<dbReference type="InterPro" id="IPR020846">
    <property type="entry name" value="MFS_dom"/>
</dbReference>
<reference evidence="9" key="1">
    <citation type="submission" date="2024-06" db="EMBL/GenBank/DDBJ databases">
        <title>Lacrimispora cavernae sp. nov., a novel anaerobe isolated from bat guano pile inside a cave.</title>
        <authorList>
            <person name="Miller S.L."/>
            <person name="Lu N."/>
            <person name="King J."/>
            <person name="Sankaranarayanan K."/>
            <person name="Lawson P.A."/>
        </authorList>
    </citation>
    <scope>NUCLEOTIDE SEQUENCE</scope>
    <source>
        <strain evidence="9">BS-2</strain>
    </source>
</reference>
<accession>A0AAU7PKX2</accession>
<dbReference type="GO" id="GO:0005886">
    <property type="term" value="C:plasma membrane"/>
    <property type="evidence" value="ECO:0007669"/>
    <property type="project" value="UniProtKB-SubCell"/>
</dbReference>
<keyword evidence="5 7" id="KW-1133">Transmembrane helix</keyword>
<keyword evidence="3" id="KW-0813">Transport</keyword>
<feature type="transmembrane region" description="Helical" evidence="7">
    <location>
        <begin position="160"/>
        <end position="179"/>
    </location>
</feature>
<evidence type="ECO:0000259" key="8">
    <source>
        <dbReference type="PROSITE" id="PS50850"/>
    </source>
</evidence>
<dbReference type="InterPro" id="IPR036259">
    <property type="entry name" value="MFS_trans_sf"/>
</dbReference>
<comment type="subcellular location">
    <subcellularLocation>
        <location evidence="1">Cell membrane</location>
        <topology evidence="1">Multi-pass membrane protein</topology>
    </subcellularLocation>
</comment>
<dbReference type="InterPro" id="IPR051788">
    <property type="entry name" value="MFS_Transporter"/>
</dbReference>
<sequence length="386" mass="42366">MLSLLLVIIYISFISLGLPDSLLGSAWPTMYRQLNVPLSYAGIISTIIIGCTVISSLNSDRLIKRFGTGKVTAASVGMTAAALWGFSVSPSFQSLCLWAIPYGLGAGSVDAALNNFVAIHYKAKHMSWLHCFWGIGATMGPYIMGYFLTGGMPWFMGYRSISVIQILLTGILIFSLPFWKKSHQESEEETREHKRVTIKELLGLKGAKPVLAAFFCYCAFESTAGLWSSSYMVMEKGISPDAAAKWASLFFFGITFGRFLNGFAAMRLSDKKMIRIGQGIILLGILVIILAQGNLFLCAGFILIGMGCAPVYPCLLHETPENFGKDLSQAIMGIQMACAYVGAALMPLLMGIIAEYVTIRLYPYYLMIFAAVMIIMVEQVNRIKNK</sequence>
<comment type="similarity">
    <text evidence="2">Belongs to the major facilitator superfamily.</text>
</comment>
<dbReference type="SUPFAM" id="SSF103473">
    <property type="entry name" value="MFS general substrate transporter"/>
    <property type="match status" value="1"/>
</dbReference>
<feature type="transmembrane region" description="Helical" evidence="7">
    <location>
        <begin position="40"/>
        <end position="59"/>
    </location>
</feature>
<evidence type="ECO:0000256" key="5">
    <source>
        <dbReference type="ARBA" id="ARBA00022989"/>
    </source>
</evidence>
<dbReference type="AlphaFoldDB" id="A0AAU7PKX2"/>
<evidence type="ECO:0000256" key="2">
    <source>
        <dbReference type="ARBA" id="ARBA00008335"/>
    </source>
</evidence>
<dbReference type="EMBL" id="CP157940">
    <property type="protein sequence ID" value="XBS53032.1"/>
    <property type="molecule type" value="Genomic_DNA"/>
</dbReference>
<dbReference type="Pfam" id="PF07690">
    <property type="entry name" value="MFS_1"/>
    <property type="match status" value="1"/>
</dbReference>
<feature type="transmembrane region" description="Helical" evidence="7">
    <location>
        <begin position="71"/>
        <end position="92"/>
    </location>
</feature>
<keyword evidence="6 7" id="KW-0472">Membrane</keyword>
<proteinExistence type="inferred from homology"/>
<protein>
    <submittedName>
        <fullName evidence="9">MFS transporter</fullName>
    </submittedName>
</protein>
<keyword evidence="4 7" id="KW-0812">Transmembrane</keyword>
<dbReference type="PANTHER" id="PTHR23514">
    <property type="entry name" value="BYPASS OF STOP CODON PROTEIN 6"/>
    <property type="match status" value="1"/>
</dbReference>
<dbReference type="RefSeq" id="WP_349944808.1">
    <property type="nucleotide sequence ID" value="NZ_CP157940.1"/>
</dbReference>
<evidence type="ECO:0000256" key="4">
    <source>
        <dbReference type="ARBA" id="ARBA00022692"/>
    </source>
</evidence>
<feature type="transmembrane region" description="Helical" evidence="7">
    <location>
        <begin position="98"/>
        <end position="117"/>
    </location>
</feature>
<gene>
    <name evidence="9" type="ORF">ABFV83_14515</name>
</gene>
<feature type="transmembrane region" description="Helical" evidence="7">
    <location>
        <begin position="280"/>
        <end position="312"/>
    </location>
</feature>
<feature type="transmembrane region" description="Helical" evidence="7">
    <location>
        <begin position="210"/>
        <end position="234"/>
    </location>
</feature>
<dbReference type="PANTHER" id="PTHR23514:SF3">
    <property type="entry name" value="BYPASS OF STOP CODON PROTEIN 6"/>
    <property type="match status" value="1"/>
</dbReference>
<dbReference type="PROSITE" id="PS50850">
    <property type="entry name" value="MFS"/>
    <property type="match status" value="1"/>
</dbReference>
<feature type="transmembrane region" description="Helical" evidence="7">
    <location>
        <begin position="361"/>
        <end position="380"/>
    </location>
</feature>
<dbReference type="Gene3D" id="1.20.1250.20">
    <property type="entry name" value="MFS general substrate transporter like domains"/>
    <property type="match status" value="1"/>
</dbReference>
<evidence type="ECO:0000256" key="7">
    <source>
        <dbReference type="SAM" id="Phobius"/>
    </source>
</evidence>
<organism evidence="9">
    <name type="scientific">Lacrimispora sp. BS-2</name>
    <dbReference type="NCBI Taxonomy" id="3151850"/>
    <lineage>
        <taxon>Bacteria</taxon>
        <taxon>Bacillati</taxon>
        <taxon>Bacillota</taxon>
        <taxon>Clostridia</taxon>
        <taxon>Lachnospirales</taxon>
        <taxon>Lachnospiraceae</taxon>
        <taxon>Lacrimispora</taxon>
    </lineage>
</organism>
<dbReference type="GO" id="GO:0022857">
    <property type="term" value="F:transmembrane transporter activity"/>
    <property type="evidence" value="ECO:0007669"/>
    <property type="project" value="InterPro"/>
</dbReference>
<feature type="transmembrane region" description="Helical" evidence="7">
    <location>
        <begin position="129"/>
        <end position="148"/>
    </location>
</feature>
<evidence type="ECO:0000313" key="9">
    <source>
        <dbReference type="EMBL" id="XBS53032.1"/>
    </source>
</evidence>
<dbReference type="InterPro" id="IPR011701">
    <property type="entry name" value="MFS"/>
</dbReference>